<name>A0A0N4VUL0_HAEPC</name>
<protein>
    <submittedName>
        <fullName evidence="1 3">Uncharacterized protein</fullName>
    </submittedName>
</protein>
<evidence type="ECO:0000313" key="2">
    <source>
        <dbReference type="Proteomes" id="UP000268014"/>
    </source>
</evidence>
<organism evidence="3">
    <name type="scientific">Haemonchus placei</name>
    <name type="common">Barber's pole worm</name>
    <dbReference type="NCBI Taxonomy" id="6290"/>
    <lineage>
        <taxon>Eukaryota</taxon>
        <taxon>Metazoa</taxon>
        <taxon>Ecdysozoa</taxon>
        <taxon>Nematoda</taxon>
        <taxon>Chromadorea</taxon>
        <taxon>Rhabditida</taxon>
        <taxon>Rhabditina</taxon>
        <taxon>Rhabditomorpha</taxon>
        <taxon>Strongyloidea</taxon>
        <taxon>Trichostrongylidae</taxon>
        <taxon>Haemonchus</taxon>
    </lineage>
</organism>
<accession>A0A0N4VUL0</accession>
<dbReference type="EMBL" id="UZAF01001061">
    <property type="protein sequence ID" value="VDO07290.1"/>
    <property type="molecule type" value="Genomic_DNA"/>
</dbReference>
<dbReference type="WBParaSite" id="HPLM_0000097701-mRNA-1">
    <property type="protein sequence ID" value="HPLM_0000097701-mRNA-1"/>
    <property type="gene ID" value="HPLM_0000097701"/>
</dbReference>
<keyword evidence="2" id="KW-1185">Reference proteome</keyword>
<gene>
    <name evidence="1" type="ORF">HPLM_LOCUS978</name>
</gene>
<evidence type="ECO:0000313" key="3">
    <source>
        <dbReference type="WBParaSite" id="HPLM_0000097701-mRNA-1"/>
    </source>
</evidence>
<reference evidence="1 2" key="2">
    <citation type="submission" date="2018-11" db="EMBL/GenBank/DDBJ databases">
        <authorList>
            <consortium name="Pathogen Informatics"/>
        </authorList>
    </citation>
    <scope>NUCLEOTIDE SEQUENCE [LARGE SCALE GENOMIC DNA]</scope>
    <source>
        <strain evidence="1 2">MHpl1</strain>
    </source>
</reference>
<evidence type="ECO:0000313" key="1">
    <source>
        <dbReference type="EMBL" id="VDO07290.1"/>
    </source>
</evidence>
<proteinExistence type="predicted"/>
<dbReference type="AlphaFoldDB" id="A0A0N4VUL0"/>
<reference evidence="3" key="1">
    <citation type="submission" date="2017-02" db="UniProtKB">
        <authorList>
            <consortium name="WormBaseParasite"/>
        </authorList>
    </citation>
    <scope>IDENTIFICATION</scope>
</reference>
<sequence length="37" mass="4308">MHSLLEDRTLNSQDVVPYSRMCSVYKTTLLSQLIHDL</sequence>
<dbReference type="Proteomes" id="UP000268014">
    <property type="component" value="Unassembled WGS sequence"/>
</dbReference>